<comment type="caution">
    <text evidence="2">The sequence shown here is derived from an EMBL/GenBank/DDBJ whole genome shotgun (WGS) entry which is preliminary data.</text>
</comment>
<reference evidence="2" key="1">
    <citation type="journal article" date="2019" name="bioRxiv">
        <title>The Genome of the Zebra Mussel, Dreissena polymorpha: A Resource for Invasive Species Research.</title>
        <authorList>
            <person name="McCartney M.A."/>
            <person name="Auch B."/>
            <person name="Kono T."/>
            <person name="Mallez S."/>
            <person name="Zhang Y."/>
            <person name="Obille A."/>
            <person name="Becker A."/>
            <person name="Abrahante J.E."/>
            <person name="Garbe J."/>
            <person name="Badalamenti J.P."/>
            <person name="Herman A."/>
            <person name="Mangelson H."/>
            <person name="Liachko I."/>
            <person name="Sullivan S."/>
            <person name="Sone E.D."/>
            <person name="Koren S."/>
            <person name="Silverstein K.A.T."/>
            <person name="Beckman K.B."/>
            <person name="Gohl D.M."/>
        </authorList>
    </citation>
    <scope>NUCLEOTIDE SEQUENCE</scope>
    <source>
        <strain evidence="2">Duluth1</strain>
        <tissue evidence="2">Whole animal</tissue>
    </source>
</reference>
<proteinExistence type="predicted"/>
<dbReference type="EMBL" id="JAIWYP010000004">
    <property type="protein sequence ID" value="KAH3833813.1"/>
    <property type="molecule type" value="Genomic_DNA"/>
</dbReference>
<evidence type="ECO:0000313" key="2">
    <source>
        <dbReference type="EMBL" id="KAH3833813.1"/>
    </source>
</evidence>
<evidence type="ECO:0000313" key="3">
    <source>
        <dbReference type="Proteomes" id="UP000828390"/>
    </source>
</evidence>
<keyword evidence="1" id="KW-0732">Signal</keyword>
<accession>A0A9D4K673</accession>
<dbReference type="Proteomes" id="UP000828390">
    <property type="component" value="Unassembled WGS sequence"/>
</dbReference>
<feature type="chain" id="PRO_5039381248" evidence="1">
    <location>
        <begin position="25"/>
        <end position="115"/>
    </location>
</feature>
<protein>
    <submittedName>
        <fullName evidence="2">Uncharacterized protein</fullName>
    </submittedName>
</protein>
<organism evidence="2 3">
    <name type="scientific">Dreissena polymorpha</name>
    <name type="common">Zebra mussel</name>
    <name type="synonym">Mytilus polymorpha</name>
    <dbReference type="NCBI Taxonomy" id="45954"/>
    <lineage>
        <taxon>Eukaryota</taxon>
        <taxon>Metazoa</taxon>
        <taxon>Spiralia</taxon>
        <taxon>Lophotrochozoa</taxon>
        <taxon>Mollusca</taxon>
        <taxon>Bivalvia</taxon>
        <taxon>Autobranchia</taxon>
        <taxon>Heteroconchia</taxon>
        <taxon>Euheterodonta</taxon>
        <taxon>Imparidentia</taxon>
        <taxon>Neoheterodontei</taxon>
        <taxon>Myida</taxon>
        <taxon>Dreissenoidea</taxon>
        <taxon>Dreissenidae</taxon>
        <taxon>Dreissena</taxon>
    </lineage>
</organism>
<gene>
    <name evidence="2" type="ORF">DPMN_107129</name>
</gene>
<dbReference type="AlphaFoldDB" id="A0A9D4K673"/>
<evidence type="ECO:0000256" key="1">
    <source>
        <dbReference type="SAM" id="SignalP"/>
    </source>
</evidence>
<reference evidence="2" key="2">
    <citation type="submission" date="2020-11" db="EMBL/GenBank/DDBJ databases">
        <authorList>
            <person name="McCartney M.A."/>
            <person name="Auch B."/>
            <person name="Kono T."/>
            <person name="Mallez S."/>
            <person name="Becker A."/>
            <person name="Gohl D.M."/>
            <person name="Silverstein K.A.T."/>
            <person name="Koren S."/>
            <person name="Bechman K.B."/>
            <person name="Herman A."/>
            <person name="Abrahante J.E."/>
            <person name="Garbe J."/>
        </authorList>
    </citation>
    <scope>NUCLEOTIDE SEQUENCE</scope>
    <source>
        <strain evidence="2">Duluth1</strain>
        <tissue evidence="2">Whole animal</tissue>
    </source>
</reference>
<sequence>MRNHLWYGAVVVFLSNAFAMNAWALTCYVCSGSAANDACALNVGLNTGTSCVSCKKTELNSVITRECSSLNALVDYCETINSRTTCYCDTDYCNTTGHVTVSFATILITLLACFN</sequence>
<keyword evidence="3" id="KW-1185">Reference proteome</keyword>
<name>A0A9D4K673_DREPO</name>
<feature type="signal peptide" evidence="1">
    <location>
        <begin position="1"/>
        <end position="24"/>
    </location>
</feature>